<accession>A0A317XB73</accession>
<evidence type="ECO:0000256" key="1">
    <source>
        <dbReference type="SAM" id="MobiDB-lite"/>
    </source>
</evidence>
<evidence type="ECO:0000313" key="2">
    <source>
        <dbReference type="EMBL" id="PWY94922.1"/>
    </source>
</evidence>
<dbReference type="EMBL" id="MSFK01000003">
    <property type="protein sequence ID" value="PWY94922.1"/>
    <property type="molecule type" value="Genomic_DNA"/>
</dbReference>
<comment type="caution">
    <text evidence="2">The sequence shown here is derived from an EMBL/GenBank/DDBJ whole genome shotgun (WGS) entry which is preliminary data.</text>
</comment>
<name>A0A317XB73_9EURO</name>
<evidence type="ECO:0000313" key="3">
    <source>
        <dbReference type="Proteomes" id="UP000246702"/>
    </source>
</evidence>
<dbReference type="Proteomes" id="UP000246702">
    <property type="component" value="Unassembled WGS sequence"/>
</dbReference>
<dbReference type="GeneID" id="37108317"/>
<reference evidence="2 3" key="1">
    <citation type="submission" date="2016-12" db="EMBL/GenBank/DDBJ databases">
        <title>The genomes of Aspergillus section Nigri reveals drivers in fungal speciation.</title>
        <authorList>
            <consortium name="DOE Joint Genome Institute"/>
            <person name="Vesth T.C."/>
            <person name="Nybo J."/>
            <person name="Theobald S."/>
            <person name="Brandl J."/>
            <person name="Frisvad J.C."/>
            <person name="Nielsen K.F."/>
            <person name="Lyhne E.K."/>
            <person name="Kogle M.E."/>
            <person name="Kuo A."/>
            <person name="Riley R."/>
            <person name="Clum A."/>
            <person name="Nolan M."/>
            <person name="Lipzen A."/>
            <person name="Salamov A."/>
            <person name="Henrissat B."/>
            <person name="Wiebenga A."/>
            <person name="De Vries R.P."/>
            <person name="Grigoriev I.V."/>
            <person name="Mortensen U.H."/>
            <person name="Andersen M.R."/>
            <person name="Baker S.E."/>
        </authorList>
    </citation>
    <scope>NUCLEOTIDE SEQUENCE [LARGE SCALE GENOMIC DNA]</scope>
    <source>
        <strain evidence="2 3">CBS 115572</strain>
    </source>
</reference>
<proteinExistence type="predicted"/>
<keyword evidence="3" id="KW-1185">Reference proteome</keyword>
<feature type="region of interest" description="Disordered" evidence="1">
    <location>
        <begin position="1"/>
        <end position="31"/>
    </location>
</feature>
<dbReference type="RefSeq" id="XP_025471683.1">
    <property type="nucleotide sequence ID" value="XM_025606174.1"/>
</dbReference>
<organism evidence="2 3">
    <name type="scientific">Aspergillus sclerotioniger CBS 115572</name>
    <dbReference type="NCBI Taxonomy" id="1450535"/>
    <lineage>
        <taxon>Eukaryota</taxon>
        <taxon>Fungi</taxon>
        <taxon>Dikarya</taxon>
        <taxon>Ascomycota</taxon>
        <taxon>Pezizomycotina</taxon>
        <taxon>Eurotiomycetes</taxon>
        <taxon>Eurotiomycetidae</taxon>
        <taxon>Eurotiales</taxon>
        <taxon>Aspergillaceae</taxon>
        <taxon>Aspergillus</taxon>
        <taxon>Aspergillus subgen. Circumdati</taxon>
    </lineage>
</organism>
<feature type="region of interest" description="Disordered" evidence="1">
    <location>
        <begin position="72"/>
        <end position="91"/>
    </location>
</feature>
<protein>
    <submittedName>
        <fullName evidence="2">Uncharacterized protein</fullName>
    </submittedName>
</protein>
<sequence length="161" mass="17132">MIGRPSSRYGPFRPEQKVPCSRSKHHGSPQRPICREQLNRTYRFPFPYTFGNHQIVRMMGLGLSVALCSASKSNGPSGLGRSPGCRMSPGGKSVNVIGKGLTSFGPVIGRGGQRAIWNPSAEATAIHSRAVRPAVAANGQVSSSHRSKGPVPTVQVIGSDR</sequence>
<feature type="region of interest" description="Disordered" evidence="1">
    <location>
        <begin position="135"/>
        <end position="161"/>
    </location>
</feature>
<dbReference type="AlphaFoldDB" id="A0A317XB73"/>
<gene>
    <name evidence="2" type="ORF">BO94DRAFT_213822</name>
</gene>